<feature type="domain" description="HRDC" evidence="7">
    <location>
        <begin position="212"/>
        <end position="293"/>
    </location>
</feature>
<comment type="function">
    <text evidence="6">Exonuclease involved in the 3' processing of various precursor tRNAs. Initiates hydrolysis at the 3'-terminus of an RNA molecule and releases 5'-mononucleotides.</text>
</comment>
<keyword evidence="9" id="KW-1185">Reference proteome</keyword>
<dbReference type="CDD" id="cd06142">
    <property type="entry name" value="RNaseD_exo"/>
    <property type="match status" value="1"/>
</dbReference>
<comment type="cofactor">
    <cofactor evidence="6">
        <name>a divalent metal cation</name>
        <dbReference type="ChEBI" id="CHEBI:60240"/>
    </cofactor>
</comment>
<dbReference type="InterPro" id="IPR002121">
    <property type="entry name" value="HRDC_dom"/>
</dbReference>
<dbReference type="InterPro" id="IPR012337">
    <property type="entry name" value="RNaseH-like_sf"/>
</dbReference>
<proteinExistence type="inferred from homology"/>
<dbReference type="HAMAP" id="MF_01899">
    <property type="entry name" value="RNase_D"/>
    <property type="match status" value="1"/>
</dbReference>
<evidence type="ECO:0000256" key="3">
    <source>
        <dbReference type="ARBA" id="ARBA00022722"/>
    </source>
</evidence>
<dbReference type="InterPro" id="IPR002562">
    <property type="entry name" value="3'-5'_exonuclease_dom"/>
</dbReference>
<name>A0ABT4W389_9RHOB</name>
<dbReference type="PROSITE" id="PS50967">
    <property type="entry name" value="HRDC"/>
    <property type="match status" value="1"/>
</dbReference>
<comment type="caution">
    <text evidence="8">The sequence shown here is derived from an EMBL/GenBank/DDBJ whole genome shotgun (WGS) entry which is preliminary data.</text>
</comment>
<dbReference type="Gene3D" id="1.10.150.80">
    <property type="entry name" value="HRDC domain"/>
    <property type="match status" value="1"/>
</dbReference>
<evidence type="ECO:0000256" key="1">
    <source>
        <dbReference type="ARBA" id="ARBA00022490"/>
    </source>
</evidence>
<evidence type="ECO:0000256" key="4">
    <source>
        <dbReference type="ARBA" id="ARBA00022801"/>
    </source>
</evidence>
<dbReference type="InterPro" id="IPR051086">
    <property type="entry name" value="RNase_D-like"/>
</dbReference>
<comment type="similarity">
    <text evidence="6">Belongs to the RNase D family.</text>
</comment>
<dbReference type="InterPro" id="IPR044876">
    <property type="entry name" value="HRDC_dom_sf"/>
</dbReference>
<dbReference type="SUPFAM" id="SSF47819">
    <property type="entry name" value="HRDC-like"/>
    <property type="match status" value="2"/>
</dbReference>
<protein>
    <recommendedName>
        <fullName evidence="6">Ribonuclease D</fullName>
        <shortName evidence="6">RNase D</shortName>
        <ecNumber evidence="6">3.1.13.5</ecNumber>
    </recommendedName>
</protein>
<evidence type="ECO:0000313" key="9">
    <source>
        <dbReference type="Proteomes" id="UP001528040"/>
    </source>
</evidence>
<sequence length="386" mass="43217">MKTITTTEALAEFCARAAQHPYVTVDTEFLRERTYYSKLCLVQMAVPGDTDEDAVLVDPLVDGLSLEPMYDLFRNENVVKVFHAARQDLEIFFVEAGVFPKPLFDTQVAAMVCGFGDQVGYETLVRKIARAQLDKSSRFTDWSRRPLTPAQKSYAIGDVTHLRVIYEWLSTELDKSGRAPWVQEELSVLLAPDTYTILPENAWLRVKTRTNSGRFLGIVRELARFRETYAQSRNVPRNRVMKDDALLELASTKPKDIQELGRSRLLLREARKGVIAEGILNAIAEGLACPQESLPKVTSKNKEKLQVNPALADLLRVLLKARCEQEKVAQKLIASAADLDALAAGKRNVQALHGWRSEVFGADAVRLCDGKLALAARGQRVEVFEV</sequence>
<organism evidence="8 9">
    <name type="scientific">Aliiroseovarius salicola</name>
    <dbReference type="NCBI Taxonomy" id="3009082"/>
    <lineage>
        <taxon>Bacteria</taxon>
        <taxon>Pseudomonadati</taxon>
        <taxon>Pseudomonadota</taxon>
        <taxon>Alphaproteobacteria</taxon>
        <taxon>Rhodobacterales</taxon>
        <taxon>Paracoccaceae</taxon>
        <taxon>Aliiroseovarius</taxon>
    </lineage>
</organism>
<dbReference type="PANTHER" id="PTHR47649">
    <property type="entry name" value="RIBONUCLEASE D"/>
    <property type="match status" value="1"/>
</dbReference>
<evidence type="ECO:0000256" key="6">
    <source>
        <dbReference type="HAMAP-Rule" id="MF_01899"/>
    </source>
</evidence>
<dbReference type="NCBIfam" id="TIGR01388">
    <property type="entry name" value="rnd"/>
    <property type="match status" value="1"/>
</dbReference>
<dbReference type="InterPro" id="IPR036397">
    <property type="entry name" value="RNaseH_sf"/>
</dbReference>
<dbReference type="InterPro" id="IPR010997">
    <property type="entry name" value="HRDC-like_sf"/>
</dbReference>
<keyword evidence="2 6" id="KW-0819">tRNA processing</keyword>
<dbReference type="Proteomes" id="UP001528040">
    <property type="component" value="Unassembled WGS sequence"/>
</dbReference>
<gene>
    <name evidence="6 8" type="primary">rnd</name>
    <name evidence="8" type="ORF">O2N63_12755</name>
</gene>
<dbReference type="EMBL" id="JAQIIO010000006">
    <property type="protein sequence ID" value="MDA5094956.1"/>
    <property type="molecule type" value="Genomic_DNA"/>
</dbReference>
<accession>A0ABT4W389</accession>
<dbReference type="RefSeq" id="WP_271054660.1">
    <property type="nucleotide sequence ID" value="NZ_JAQIIO010000006.1"/>
</dbReference>
<keyword evidence="5 6" id="KW-0269">Exonuclease</keyword>
<dbReference type="GO" id="GO:0033890">
    <property type="term" value="F:ribonuclease D activity"/>
    <property type="evidence" value="ECO:0007669"/>
    <property type="project" value="UniProtKB-EC"/>
</dbReference>
<dbReference type="SMART" id="SM00474">
    <property type="entry name" value="35EXOc"/>
    <property type="match status" value="1"/>
</dbReference>
<dbReference type="SUPFAM" id="SSF53098">
    <property type="entry name" value="Ribonuclease H-like"/>
    <property type="match status" value="1"/>
</dbReference>
<dbReference type="Pfam" id="PF00570">
    <property type="entry name" value="HRDC"/>
    <property type="match status" value="1"/>
</dbReference>
<keyword evidence="4 6" id="KW-0378">Hydrolase</keyword>
<evidence type="ECO:0000256" key="5">
    <source>
        <dbReference type="ARBA" id="ARBA00022839"/>
    </source>
</evidence>
<dbReference type="Gene3D" id="3.30.420.10">
    <property type="entry name" value="Ribonuclease H-like superfamily/Ribonuclease H"/>
    <property type="match status" value="1"/>
</dbReference>
<dbReference type="PANTHER" id="PTHR47649:SF1">
    <property type="entry name" value="RIBONUCLEASE D"/>
    <property type="match status" value="1"/>
</dbReference>
<evidence type="ECO:0000259" key="7">
    <source>
        <dbReference type="PROSITE" id="PS50967"/>
    </source>
</evidence>
<dbReference type="Pfam" id="PF01612">
    <property type="entry name" value="DNA_pol_A_exo1"/>
    <property type="match status" value="1"/>
</dbReference>
<dbReference type="InterPro" id="IPR006292">
    <property type="entry name" value="RNase_D"/>
</dbReference>
<keyword evidence="3 6" id="KW-0540">Nuclease</keyword>
<keyword evidence="1 6" id="KW-0963">Cytoplasm</keyword>
<comment type="subcellular location">
    <subcellularLocation>
        <location evidence="6">Cytoplasm</location>
    </subcellularLocation>
</comment>
<reference evidence="8 9" key="1">
    <citation type="submission" date="2023-01" db="EMBL/GenBank/DDBJ databases">
        <authorList>
            <person name="Yoon J.-W."/>
        </authorList>
    </citation>
    <scope>NUCLEOTIDE SEQUENCE [LARGE SCALE GENOMIC DNA]</scope>
    <source>
        <strain evidence="8 9">KMU-50</strain>
    </source>
</reference>
<dbReference type="EC" id="3.1.13.5" evidence="6"/>
<comment type="catalytic activity">
    <reaction evidence="6">
        <text>Exonucleolytic cleavage that removes extra residues from the 3'-terminus of tRNA to produce 5'-mononucleotides.</text>
        <dbReference type="EC" id="3.1.13.5"/>
    </reaction>
</comment>
<evidence type="ECO:0000313" key="8">
    <source>
        <dbReference type="EMBL" id="MDA5094956.1"/>
    </source>
</evidence>
<evidence type="ECO:0000256" key="2">
    <source>
        <dbReference type="ARBA" id="ARBA00022694"/>
    </source>
</evidence>